<evidence type="ECO:0000313" key="9">
    <source>
        <dbReference type="EMBL" id="KAA0188825.1"/>
    </source>
</evidence>
<proteinExistence type="inferred from homology"/>
<evidence type="ECO:0000313" key="10">
    <source>
        <dbReference type="Proteomes" id="UP000728185"/>
    </source>
</evidence>
<organism evidence="9 10">
    <name type="scientific">Fasciolopsis buskii</name>
    <dbReference type="NCBI Taxonomy" id="27845"/>
    <lineage>
        <taxon>Eukaryota</taxon>
        <taxon>Metazoa</taxon>
        <taxon>Spiralia</taxon>
        <taxon>Lophotrochozoa</taxon>
        <taxon>Platyhelminthes</taxon>
        <taxon>Trematoda</taxon>
        <taxon>Digenea</taxon>
        <taxon>Plagiorchiida</taxon>
        <taxon>Echinostomata</taxon>
        <taxon>Echinostomatoidea</taxon>
        <taxon>Fasciolidae</taxon>
        <taxon>Fasciolopsis</taxon>
    </lineage>
</organism>
<dbReference type="Gene3D" id="3.40.50.880">
    <property type="match status" value="1"/>
</dbReference>
<comment type="caution">
    <text evidence="9">The sequence shown here is derived from an EMBL/GenBank/DDBJ whole genome shotgun (WGS) entry which is preliminary data.</text>
</comment>
<comment type="catalytic activity">
    <reaction evidence="6">
        <text>hydrogencarbonate + L-glutamine + 2 ATP + H2O = carbamoyl phosphate + L-glutamate + 2 ADP + phosphate + 2 H(+)</text>
        <dbReference type="Rhea" id="RHEA:18633"/>
        <dbReference type="ChEBI" id="CHEBI:15377"/>
        <dbReference type="ChEBI" id="CHEBI:15378"/>
        <dbReference type="ChEBI" id="CHEBI:17544"/>
        <dbReference type="ChEBI" id="CHEBI:29985"/>
        <dbReference type="ChEBI" id="CHEBI:30616"/>
        <dbReference type="ChEBI" id="CHEBI:43474"/>
        <dbReference type="ChEBI" id="CHEBI:58228"/>
        <dbReference type="ChEBI" id="CHEBI:58359"/>
        <dbReference type="ChEBI" id="CHEBI:456216"/>
        <dbReference type="EC" id="6.3.5.5"/>
    </reaction>
</comment>
<keyword evidence="10" id="KW-1185">Reference proteome</keyword>
<dbReference type="PRINTS" id="PR00099">
    <property type="entry name" value="CPSGATASE"/>
</dbReference>
<dbReference type="PANTHER" id="PTHR43418:SF7">
    <property type="entry name" value="CARBAMOYL-PHOSPHATE SYNTHASE SMALL CHAIN"/>
    <property type="match status" value="1"/>
</dbReference>
<accession>A0A8E0RTI6</accession>
<dbReference type="Proteomes" id="UP000728185">
    <property type="component" value="Unassembled WGS sequence"/>
</dbReference>
<evidence type="ECO:0000256" key="4">
    <source>
        <dbReference type="ARBA" id="ARBA00022962"/>
    </source>
</evidence>
<name>A0A8E0RTI6_9TREM</name>
<dbReference type="AlphaFoldDB" id="A0A8E0RTI6"/>
<feature type="domain" description="Glutamine amidotransferase" evidence="8">
    <location>
        <begin position="53"/>
        <end position="228"/>
    </location>
</feature>
<dbReference type="EMBL" id="LUCM01008174">
    <property type="protein sequence ID" value="KAA0188825.1"/>
    <property type="molecule type" value="Genomic_DNA"/>
</dbReference>
<dbReference type="InterPro" id="IPR029062">
    <property type="entry name" value="Class_I_gatase-like"/>
</dbReference>
<gene>
    <name evidence="9" type="ORF">FBUS_02779</name>
</gene>
<protein>
    <recommendedName>
        <fullName evidence="3">carbamoyl-phosphate synthase (glutamine-hydrolyzing)</fullName>
        <ecNumber evidence="3">6.3.5.5</ecNumber>
    </recommendedName>
</protein>
<keyword evidence="4" id="KW-0315">Glutamine amidotransferase</keyword>
<evidence type="ECO:0000256" key="7">
    <source>
        <dbReference type="ARBA" id="ARBA00049285"/>
    </source>
</evidence>
<dbReference type="EC" id="6.3.5.5" evidence="3"/>
<dbReference type="Pfam" id="PF00117">
    <property type="entry name" value="GATase"/>
    <property type="match status" value="1"/>
</dbReference>
<sequence length="240" mass="26813">IHVSGTVLGRIYPISEGSQIPEWYDPSVDNLAAAVSCKTQRTFNDAGDVHIAAIDCGMKFNQIRCFVNRGAKVTVLPFDSDLSQCTENFDALFISNGPGDPAQCSNVTTQISRWMEQGKPLFGICLGHQLVARAIGLQTYKMKYGNRGHNQPCIHLKTSRCFMTSQNHGYAVDASSLPDEWYELFRNANDQSNEGLAHCTRPWMSVQFHPEHMAGPKDLEILFDIFLEHVSVQLDFILSD</sequence>
<dbReference type="PRINTS" id="PR00097">
    <property type="entry name" value="ANTSNTHASEII"/>
</dbReference>
<evidence type="ECO:0000256" key="5">
    <source>
        <dbReference type="ARBA" id="ARBA00044031"/>
    </source>
</evidence>
<dbReference type="InterPro" id="IPR017926">
    <property type="entry name" value="GATASE"/>
</dbReference>
<dbReference type="PROSITE" id="PS51273">
    <property type="entry name" value="GATASE_TYPE_1"/>
    <property type="match status" value="1"/>
</dbReference>
<dbReference type="CDD" id="cd01744">
    <property type="entry name" value="GATase1_CPSase"/>
    <property type="match status" value="1"/>
</dbReference>
<comment type="catalytic activity">
    <reaction evidence="7">
        <text>L-glutamine + H2O = L-glutamate + NH4(+)</text>
        <dbReference type="Rhea" id="RHEA:15889"/>
        <dbReference type="ChEBI" id="CHEBI:15377"/>
        <dbReference type="ChEBI" id="CHEBI:28938"/>
        <dbReference type="ChEBI" id="CHEBI:29985"/>
        <dbReference type="ChEBI" id="CHEBI:58359"/>
    </reaction>
</comment>
<reference evidence="9" key="1">
    <citation type="submission" date="2019-05" db="EMBL/GenBank/DDBJ databases">
        <title>Annotation for the trematode Fasciolopsis buski.</title>
        <authorList>
            <person name="Choi Y.-J."/>
        </authorList>
    </citation>
    <scope>NUCLEOTIDE SEQUENCE</scope>
    <source>
        <strain evidence="9">HT</strain>
        <tissue evidence="9">Whole worm</tissue>
    </source>
</reference>
<evidence type="ECO:0000256" key="3">
    <source>
        <dbReference type="ARBA" id="ARBA00012738"/>
    </source>
</evidence>
<evidence type="ECO:0000256" key="6">
    <source>
        <dbReference type="ARBA" id="ARBA00048816"/>
    </source>
</evidence>
<dbReference type="NCBIfam" id="NF009475">
    <property type="entry name" value="PRK12838.1"/>
    <property type="match status" value="1"/>
</dbReference>
<dbReference type="InterPro" id="IPR050472">
    <property type="entry name" value="Anth_synth/Amidotransfase"/>
</dbReference>
<dbReference type="InterPro" id="IPR035686">
    <property type="entry name" value="CPSase_GATase1"/>
</dbReference>
<comment type="subunit">
    <text evidence="5">Heterodimer composed of 2 chains; the small (or glutamine) chain promotes the hydrolysis of glutamine to ammonia, which is used by the large (or ammonia) chain to synthesize carbamoyl phosphate.</text>
</comment>
<dbReference type="PANTHER" id="PTHR43418">
    <property type="entry name" value="MULTIFUNCTIONAL TRYPTOPHAN BIOSYNTHESIS PROTEIN-RELATED"/>
    <property type="match status" value="1"/>
</dbReference>
<feature type="non-terminal residue" evidence="9">
    <location>
        <position position="240"/>
    </location>
</feature>
<comment type="similarity">
    <text evidence="2">Belongs to the CarA family.</text>
</comment>
<evidence type="ECO:0000256" key="1">
    <source>
        <dbReference type="ARBA" id="ARBA00005077"/>
    </source>
</evidence>
<dbReference type="SUPFAM" id="SSF52317">
    <property type="entry name" value="Class I glutamine amidotransferase-like"/>
    <property type="match status" value="1"/>
</dbReference>
<evidence type="ECO:0000259" key="8">
    <source>
        <dbReference type="Pfam" id="PF00117"/>
    </source>
</evidence>
<dbReference type="GO" id="GO:0004088">
    <property type="term" value="F:carbamoyl-phosphate synthase (glutamine-hydrolyzing) activity"/>
    <property type="evidence" value="ECO:0007669"/>
    <property type="project" value="UniProtKB-EC"/>
</dbReference>
<evidence type="ECO:0000256" key="2">
    <source>
        <dbReference type="ARBA" id="ARBA00007800"/>
    </source>
</evidence>
<comment type="pathway">
    <text evidence="1">Amino-acid biosynthesis; L-arginine biosynthesis; carbamoyl phosphate from bicarbonate: step 1/1.</text>
</comment>
<dbReference type="PRINTS" id="PR00096">
    <property type="entry name" value="GATASE"/>
</dbReference>
<dbReference type="OrthoDB" id="434at2759"/>